<dbReference type="Pfam" id="PF01408">
    <property type="entry name" value="GFO_IDH_MocA"/>
    <property type="match status" value="1"/>
</dbReference>
<evidence type="ECO:0000313" key="6">
    <source>
        <dbReference type="Proteomes" id="UP001197247"/>
    </source>
</evidence>
<protein>
    <submittedName>
        <fullName evidence="5">Gfo/Idh/MocA family oxidoreductase</fullName>
    </submittedName>
</protein>
<organism evidence="5 6">
    <name type="scientific">Kineosporia corallincola</name>
    <dbReference type="NCBI Taxonomy" id="2835133"/>
    <lineage>
        <taxon>Bacteria</taxon>
        <taxon>Bacillati</taxon>
        <taxon>Actinomycetota</taxon>
        <taxon>Actinomycetes</taxon>
        <taxon>Kineosporiales</taxon>
        <taxon>Kineosporiaceae</taxon>
        <taxon>Kineosporia</taxon>
    </lineage>
</organism>
<feature type="domain" description="Gfo/Idh/MocA-like oxidoreductase N-terminal" evidence="3">
    <location>
        <begin position="3"/>
        <end position="122"/>
    </location>
</feature>
<feature type="domain" description="GFO/IDH/MocA-like oxidoreductase" evidence="4">
    <location>
        <begin position="132"/>
        <end position="252"/>
    </location>
</feature>
<dbReference type="SUPFAM" id="SSF55347">
    <property type="entry name" value="Glyceraldehyde-3-phosphate dehydrogenase-like, C-terminal domain"/>
    <property type="match status" value="1"/>
</dbReference>
<dbReference type="InterPro" id="IPR051317">
    <property type="entry name" value="Gfo/Idh/MocA_oxidoreduct"/>
</dbReference>
<sequence length="346" mass="37045">MTIRTAVIGFGTAGRVFHAPLVEAESRFTLAAVVTSSPERAAAVRERHPGAAVLPGVDELIERAGEFDLVVVGSPNETHAPLALRAIGAGLNVVIDKPVAVTAREGRQVAEAARAAGVVLSVFQNRRWDGDFLTLRALLERGELGTVHQFESAFEWWKPRVGQRRKDLAPQDAGGGILYDLGPHLIDQAVQLFGPVREVHAELDTRRPGSPSDDDSFVSLLHAGGVRSRLWMSAVAPSARPRFRVTGSEGVFVSQGLDPQEQHSKAGLRPLDQGYGVHEDGRTATVLTPDGGSRPVPLEPGEHLRFYRLLGDALTGGAPVPVDPDDPIAVLELIERAVARGNRAVS</sequence>
<proteinExistence type="inferred from homology"/>
<dbReference type="SUPFAM" id="SSF51735">
    <property type="entry name" value="NAD(P)-binding Rossmann-fold domains"/>
    <property type="match status" value="1"/>
</dbReference>
<keyword evidence="6" id="KW-1185">Reference proteome</keyword>
<dbReference type="Gene3D" id="3.30.360.10">
    <property type="entry name" value="Dihydrodipicolinate Reductase, domain 2"/>
    <property type="match status" value="1"/>
</dbReference>
<comment type="caution">
    <text evidence="5">The sequence shown here is derived from an EMBL/GenBank/DDBJ whole genome shotgun (WGS) entry which is preliminary data.</text>
</comment>
<dbReference type="Proteomes" id="UP001197247">
    <property type="component" value="Unassembled WGS sequence"/>
</dbReference>
<dbReference type="InterPro" id="IPR055170">
    <property type="entry name" value="GFO_IDH_MocA-like_dom"/>
</dbReference>
<dbReference type="RefSeq" id="WP_214154840.1">
    <property type="nucleotide sequence ID" value="NZ_JAHBAY010000002.1"/>
</dbReference>
<dbReference type="InterPro" id="IPR000683">
    <property type="entry name" value="Gfo/Idh/MocA-like_OxRdtase_N"/>
</dbReference>
<evidence type="ECO:0000256" key="2">
    <source>
        <dbReference type="ARBA" id="ARBA00023002"/>
    </source>
</evidence>
<evidence type="ECO:0000256" key="1">
    <source>
        <dbReference type="ARBA" id="ARBA00010928"/>
    </source>
</evidence>
<gene>
    <name evidence="5" type="ORF">KIH74_06390</name>
</gene>
<comment type="similarity">
    <text evidence="1">Belongs to the Gfo/Idh/MocA family.</text>
</comment>
<dbReference type="PANTHER" id="PTHR43708">
    <property type="entry name" value="CONSERVED EXPRESSED OXIDOREDUCTASE (EUROFUNG)"/>
    <property type="match status" value="1"/>
</dbReference>
<accession>A0ABS5TBX6</accession>
<evidence type="ECO:0000259" key="3">
    <source>
        <dbReference type="Pfam" id="PF01408"/>
    </source>
</evidence>
<reference evidence="5 6" key="1">
    <citation type="submission" date="2021-05" db="EMBL/GenBank/DDBJ databases">
        <title>Kineosporia and Streptomyces sp. nov. two new marine actinobacteria isolated from Coral.</title>
        <authorList>
            <person name="Buangrab K."/>
            <person name="Sutthacheep M."/>
            <person name="Yeemin T."/>
            <person name="Harunari E."/>
            <person name="Igarashi Y."/>
            <person name="Kanchanasin P."/>
            <person name="Tanasupawat S."/>
            <person name="Phongsopitanun W."/>
        </authorList>
    </citation>
    <scope>NUCLEOTIDE SEQUENCE [LARGE SCALE GENOMIC DNA]</scope>
    <source>
        <strain evidence="5 6">J2-2</strain>
    </source>
</reference>
<dbReference type="PANTHER" id="PTHR43708:SF5">
    <property type="entry name" value="CONSERVED EXPRESSED OXIDOREDUCTASE (EUROFUNG)-RELATED"/>
    <property type="match status" value="1"/>
</dbReference>
<dbReference type="Gene3D" id="3.40.50.720">
    <property type="entry name" value="NAD(P)-binding Rossmann-like Domain"/>
    <property type="match status" value="1"/>
</dbReference>
<keyword evidence="2" id="KW-0560">Oxidoreductase</keyword>
<name>A0ABS5TBX6_9ACTN</name>
<dbReference type="EMBL" id="JAHBAY010000002">
    <property type="protein sequence ID" value="MBT0768546.1"/>
    <property type="molecule type" value="Genomic_DNA"/>
</dbReference>
<evidence type="ECO:0000259" key="4">
    <source>
        <dbReference type="Pfam" id="PF22725"/>
    </source>
</evidence>
<dbReference type="InterPro" id="IPR036291">
    <property type="entry name" value="NAD(P)-bd_dom_sf"/>
</dbReference>
<evidence type="ECO:0000313" key="5">
    <source>
        <dbReference type="EMBL" id="MBT0768546.1"/>
    </source>
</evidence>
<dbReference type="Pfam" id="PF22725">
    <property type="entry name" value="GFO_IDH_MocA_C3"/>
    <property type="match status" value="1"/>
</dbReference>